<feature type="compositionally biased region" description="Basic and acidic residues" evidence="2">
    <location>
        <begin position="219"/>
        <end position="235"/>
    </location>
</feature>
<dbReference type="EMBL" id="JAPDMQ010000080">
    <property type="protein sequence ID" value="KAK0536229.1"/>
    <property type="molecule type" value="Genomic_DNA"/>
</dbReference>
<feature type="transmembrane region" description="Helical" evidence="3">
    <location>
        <begin position="1626"/>
        <end position="1651"/>
    </location>
</feature>
<dbReference type="InterPro" id="IPR051361">
    <property type="entry name" value="ThrE/Ser_Exporter"/>
</dbReference>
<feature type="compositionally biased region" description="Basic and acidic residues" evidence="2">
    <location>
        <begin position="1072"/>
        <end position="1085"/>
    </location>
</feature>
<dbReference type="PANTHER" id="PTHR31082:SF4">
    <property type="entry name" value="PHEROMONE-REGULATED MEMBRANE PROTEIN 10"/>
    <property type="match status" value="1"/>
</dbReference>
<feature type="compositionally biased region" description="Low complexity" evidence="2">
    <location>
        <begin position="445"/>
        <end position="458"/>
    </location>
</feature>
<feature type="compositionally biased region" description="Basic and acidic residues" evidence="2">
    <location>
        <begin position="459"/>
        <end position="470"/>
    </location>
</feature>
<feature type="region of interest" description="Disordered" evidence="2">
    <location>
        <begin position="1026"/>
        <end position="1102"/>
    </location>
</feature>
<feature type="compositionally biased region" description="Low complexity" evidence="2">
    <location>
        <begin position="339"/>
        <end position="362"/>
    </location>
</feature>
<protein>
    <submittedName>
        <fullName evidence="5">Pheromone-regulated protein prm10</fullName>
    </submittedName>
</protein>
<feature type="domain" description="Threonine/serine exporter-like N-terminal" evidence="4">
    <location>
        <begin position="1223"/>
        <end position="1462"/>
    </location>
</feature>
<feature type="compositionally biased region" description="Gly residues" evidence="2">
    <location>
        <begin position="322"/>
        <end position="338"/>
    </location>
</feature>
<feature type="region of interest" description="Disordered" evidence="2">
    <location>
        <begin position="660"/>
        <end position="731"/>
    </location>
</feature>
<dbReference type="InterPro" id="IPR010619">
    <property type="entry name" value="ThrE-like_N"/>
</dbReference>
<feature type="compositionally biased region" description="Polar residues" evidence="2">
    <location>
        <begin position="140"/>
        <end position="153"/>
    </location>
</feature>
<comment type="caution">
    <text evidence="5">The sequence shown here is derived from an EMBL/GenBank/DDBJ whole genome shotgun (WGS) entry which is preliminary data.</text>
</comment>
<keyword evidence="6" id="KW-1185">Reference proteome</keyword>
<reference evidence="5" key="1">
    <citation type="journal article" date="2023" name="PhytoFront">
        <title>Draft Genome Resources of Seven Strains of Tilletia horrida, Causal Agent of Kernel Smut of Rice.</title>
        <authorList>
            <person name="Khanal S."/>
            <person name="Antony Babu S."/>
            <person name="Zhou X.G."/>
        </authorList>
    </citation>
    <scope>NUCLEOTIDE SEQUENCE</scope>
    <source>
        <strain evidence="5">TX3</strain>
    </source>
</reference>
<evidence type="ECO:0000259" key="4">
    <source>
        <dbReference type="Pfam" id="PF06738"/>
    </source>
</evidence>
<feature type="region of interest" description="Disordered" evidence="2">
    <location>
        <begin position="556"/>
        <end position="606"/>
    </location>
</feature>
<feature type="transmembrane region" description="Helical" evidence="3">
    <location>
        <begin position="1330"/>
        <end position="1348"/>
    </location>
</feature>
<feature type="region of interest" description="Disordered" evidence="2">
    <location>
        <begin position="316"/>
        <end position="413"/>
    </location>
</feature>
<dbReference type="GO" id="GO:0022857">
    <property type="term" value="F:transmembrane transporter activity"/>
    <property type="evidence" value="ECO:0007669"/>
    <property type="project" value="InterPro"/>
</dbReference>
<keyword evidence="3" id="KW-0812">Transmembrane</keyword>
<feature type="transmembrane region" description="Helical" evidence="3">
    <location>
        <begin position="1406"/>
        <end position="1430"/>
    </location>
</feature>
<feature type="region of interest" description="Disordered" evidence="2">
    <location>
        <begin position="1"/>
        <end position="121"/>
    </location>
</feature>
<feature type="compositionally biased region" description="Polar residues" evidence="2">
    <location>
        <begin position="485"/>
        <end position="496"/>
    </location>
</feature>
<proteinExistence type="inferred from homology"/>
<feature type="compositionally biased region" description="Basic residues" evidence="2">
    <location>
        <begin position="1"/>
        <end position="10"/>
    </location>
</feature>
<evidence type="ECO:0000313" key="6">
    <source>
        <dbReference type="Proteomes" id="UP001176521"/>
    </source>
</evidence>
<gene>
    <name evidence="5" type="primary">PRM10_1</name>
    <name evidence="5" type="ORF">OC842_002058</name>
</gene>
<comment type="similarity">
    <text evidence="1">Belongs to the ThrE exporter (TC 2.A.79) family.</text>
</comment>
<feature type="compositionally biased region" description="Low complexity" evidence="2">
    <location>
        <begin position="11"/>
        <end position="51"/>
    </location>
</feature>
<sequence length="1664" mass="174689">MPVPPRRRPRGPAQSQSQSQSQASTHQTTTTTTPDGIPTATPASTTSQTAAVPHPPKTNRVRWHGNADLAPSRVHAAAVAAAAAAAAAATTSSSSTSSGPSSQPMSASTSNPLTGSGATPTANTTAAAAIARGINPASARTTPDPTSHATSPNRVIRANHPGPLMLKQRLSDTGVPGVGYSVAGQGPLDSTGVAPPGAGIVANATAYPTIDETFSGPHHGSDVPPHRHDDDHDDHGDEEDDDDAGRGRALTTDSAAIPNPARAAAAAVKPSILSARLPLMQSPLPQNLNYAARELDERGMDEAAFQQLKAQLQLEAGRGKETSGGGVPQRTVAGGGRAGPARRPQSAVSSGGASGATSGASTPYSTDSSYDPAADSDLDHIDLIDGEVDGMPARLTKRQKQRIREQEEEERELAAENSGWAKLRKFIKVGGLRKGDDAEAEEGHSAAAAATSSDFAGAGKEKSQLHKYHFEGSGAGGPDDIGPTNLKSVPVTTSSGTHGGESNGLKRKPNKYERQAARLVRAHKLVSGSAGGAAGPIPSLPTTGGLDAFMFRAGEGEHRHHHPHRNHHRHHHHHHHHGSDDDDEYADDADHSRASSPDLSLDPRPVATGGVLGNLLRLYEPQQAATGAQTSATSHNPSLTSLLETPASVLHAHDVAHPARAPLATAPAPTRAPAGASRLRMSHLASDSPATGSIKSPPAAAGQTRNGRTADVDDAHDDEVPNNVEDMSPEALARRALEKKRRARVLEIEERLRRTLAPRHYHHHTADSSTSGGGGRQHRRGRSGASSLAGMMSSEYKRSSGGGAAARTPRRSLDGMSLASTATTSGAATGGGVASGGGRRQMMHSISASAFPISAAVIERTQHGGRELRKAATHVARVAASESGLESAMDERPKAARSAGGTIGALIATTGNLVGAVSPHLAQLGPNPRRPGYTLDRYLLPEMNAKTLRQTAEIIADAAPRRSVPGTPNVWASRSAPGSPRRLSVASGTPAFGGPTPPISGSRSQSGSRARNTLTSASAVALGEHSLHHHGEARSAPTSPRVVSAEGTGTHTAGSASPRGSVTVTAGSGSPSREKEKEKAMHDVHAQQAPASEHHHHPHLMSRAWSSAAAGLRSMPPTPGGGLRSRSSYALTHLPGMQSAGNRLHRAWTGLHSGINTPEEGGLGGDYFSPRGTTSGGGGTSVGAEDVEKMEWQRKLKRRQKKRKKEEIFITMHVAAILQRQEFLLKLARALMMFGAPTHKIESQIQHTARVLEISCRVIYLPNLMLLSFGDETTRTSEIKFIKQTAGLDLTKLTDMHDVYWNVVRDKISVTEASEQLDELMRRKPLIPRIPTILIGGFCSAFICVGPMGFNGSFIDALAAFPLGMFLVFCQGIITTELYSNVFEIVFCVLNSFIAAALHSTGIFCYSAVVSGSIVLILPGFIVLSGALELQSKNLIAGSVRLVYAIIYSLFLGMGLSIGVDFWTLVRNKPLDNASYCDARHHDPSIWYRRDVNLVWAFLTVPGYSMVLSLRNQAKMTRKEYPAMVLFACAGWACNHFASTARTLTGRQDITSALGSFAVGLLANFYGLFAGGRAFVVAVTGILYQLPSGLSNGGLLNFVDTTANTDATSGSGGISTSAFSNSGFSVAASLIEVALGLTVGLFASTIVGHYLMTKRQRGTMVFSF</sequence>
<evidence type="ECO:0000313" key="5">
    <source>
        <dbReference type="EMBL" id="KAK0536229.1"/>
    </source>
</evidence>
<feature type="compositionally biased region" description="Low complexity" evidence="2">
    <location>
        <begin position="815"/>
        <end position="827"/>
    </location>
</feature>
<feature type="transmembrane region" description="Helical" evidence="3">
    <location>
        <begin position="1442"/>
        <end position="1466"/>
    </location>
</feature>
<dbReference type="PANTHER" id="PTHR31082">
    <property type="entry name" value="PHEROMONE-REGULATED MEMBRANE PROTEIN 10"/>
    <property type="match status" value="1"/>
</dbReference>
<accession>A0AAN6GGL4</accession>
<feature type="region of interest" description="Disordered" evidence="2">
    <location>
        <begin position="755"/>
        <end position="838"/>
    </location>
</feature>
<feature type="region of interest" description="Disordered" evidence="2">
    <location>
        <begin position="136"/>
        <end position="159"/>
    </location>
</feature>
<evidence type="ECO:0000256" key="1">
    <source>
        <dbReference type="ARBA" id="ARBA00034125"/>
    </source>
</evidence>
<dbReference type="Pfam" id="PF06738">
    <property type="entry name" value="ThrE"/>
    <property type="match status" value="1"/>
</dbReference>
<feature type="compositionally biased region" description="Polar residues" evidence="2">
    <location>
        <begin position="1047"/>
        <end position="1071"/>
    </location>
</feature>
<name>A0AAN6GGL4_9BASI</name>
<feature type="transmembrane region" description="Helical" evidence="3">
    <location>
        <begin position="1494"/>
        <end position="1510"/>
    </location>
</feature>
<evidence type="ECO:0000256" key="2">
    <source>
        <dbReference type="SAM" id="MobiDB-lite"/>
    </source>
</evidence>
<feature type="compositionally biased region" description="Low complexity" evidence="2">
    <location>
        <begin position="660"/>
        <end position="676"/>
    </location>
</feature>
<feature type="compositionally biased region" description="Low complexity" evidence="2">
    <location>
        <begin position="76"/>
        <end position="121"/>
    </location>
</feature>
<feature type="region of interest" description="Disordered" evidence="2">
    <location>
        <begin position="959"/>
        <end position="1014"/>
    </location>
</feature>
<feature type="region of interest" description="Disordered" evidence="2">
    <location>
        <begin position="438"/>
        <end position="510"/>
    </location>
</feature>
<feature type="compositionally biased region" description="Low complexity" evidence="2">
    <location>
        <begin position="1000"/>
        <end position="1009"/>
    </location>
</feature>
<evidence type="ECO:0000256" key="3">
    <source>
        <dbReference type="SAM" id="Phobius"/>
    </source>
</evidence>
<feature type="region of interest" description="Disordered" evidence="2">
    <location>
        <begin position="211"/>
        <end position="257"/>
    </location>
</feature>
<keyword evidence="3" id="KW-0472">Membrane</keyword>
<feature type="compositionally biased region" description="Basic residues" evidence="2">
    <location>
        <begin position="559"/>
        <end position="577"/>
    </location>
</feature>
<feature type="transmembrane region" description="Helical" evidence="3">
    <location>
        <begin position="1557"/>
        <end position="1584"/>
    </location>
</feature>
<feature type="compositionally biased region" description="Low complexity" evidence="2">
    <location>
        <begin position="783"/>
        <end position="794"/>
    </location>
</feature>
<dbReference type="Proteomes" id="UP001176521">
    <property type="component" value="Unassembled WGS sequence"/>
</dbReference>
<organism evidence="5 6">
    <name type="scientific">Tilletia horrida</name>
    <dbReference type="NCBI Taxonomy" id="155126"/>
    <lineage>
        <taxon>Eukaryota</taxon>
        <taxon>Fungi</taxon>
        <taxon>Dikarya</taxon>
        <taxon>Basidiomycota</taxon>
        <taxon>Ustilaginomycotina</taxon>
        <taxon>Exobasidiomycetes</taxon>
        <taxon>Tilletiales</taxon>
        <taxon>Tilletiaceae</taxon>
        <taxon>Tilletia</taxon>
    </lineage>
</organism>
<feature type="compositionally biased region" description="Gly residues" evidence="2">
    <location>
        <begin position="828"/>
        <end position="838"/>
    </location>
</feature>
<keyword evidence="3" id="KW-1133">Transmembrane helix</keyword>